<dbReference type="RefSeq" id="WP_342883995.1">
    <property type="nucleotide sequence ID" value="NZ_JBBMQU010000020.1"/>
</dbReference>
<organism evidence="9 10">
    <name type="scientific">Pseudoalteromonas neustonica</name>
    <dbReference type="NCBI Taxonomy" id="1840331"/>
    <lineage>
        <taxon>Bacteria</taxon>
        <taxon>Pseudomonadati</taxon>
        <taxon>Pseudomonadota</taxon>
        <taxon>Gammaproteobacteria</taxon>
        <taxon>Alteromonadales</taxon>
        <taxon>Pseudoalteromonadaceae</taxon>
        <taxon>Pseudoalteromonas</taxon>
    </lineage>
</organism>
<dbReference type="PANTHER" id="PTHR36234">
    <property type="entry name" value="LYSYL ENDOPEPTIDASE"/>
    <property type="match status" value="1"/>
</dbReference>
<dbReference type="InterPro" id="IPR000601">
    <property type="entry name" value="PKD_dom"/>
</dbReference>
<evidence type="ECO:0000256" key="1">
    <source>
        <dbReference type="ARBA" id="ARBA00001913"/>
    </source>
</evidence>
<feature type="chain" id="PRO_5044991645" description="Serine protease" evidence="7">
    <location>
        <begin position="22"/>
        <end position="649"/>
    </location>
</feature>
<dbReference type="SUPFAM" id="SSF50494">
    <property type="entry name" value="Trypsin-like serine proteases"/>
    <property type="match status" value="1"/>
</dbReference>
<dbReference type="Pfam" id="PF04151">
    <property type="entry name" value="PPC"/>
    <property type="match status" value="1"/>
</dbReference>
<evidence type="ECO:0000256" key="5">
    <source>
        <dbReference type="ARBA" id="ARBA00022801"/>
    </source>
</evidence>
<dbReference type="PRINTS" id="PR00839">
    <property type="entry name" value="V8PROTEASE"/>
</dbReference>
<accession>A0ABU9U3A3</accession>
<evidence type="ECO:0000256" key="3">
    <source>
        <dbReference type="ARBA" id="ARBA00022670"/>
    </source>
</evidence>
<dbReference type="SUPFAM" id="SSF49299">
    <property type="entry name" value="PKD domain"/>
    <property type="match status" value="1"/>
</dbReference>
<dbReference type="EC" id="3.4.21.-" evidence="7"/>
<dbReference type="Gene3D" id="2.60.40.10">
    <property type="entry name" value="Immunoglobulins"/>
    <property type="match status" value="1"/>
</dbReference>
<comment type="caution">
    <text evidence="9">The sequence shown here is derived from an EMBL/GenBank/DDBJ whole genome shotgun (WGS) entry which is preliminary data.</text>
</comment>
<dbReference type="Proteomes" id="UP001388366">
    <property type="component" value="Unassembled WGS sequence"/>
</dbReference>
<keyword evidence="3 7" id="KW-0645">Protease</keyword>
<keyword evidence="10" id="KW-1185">Reference proteome</keyword>
<dbReference type="CDD" id="cd00146">
    <property type="entry name" value="PKD"/>
    <property type="match status" value="1"/>
</dbReference>
<dbReference type="InterPro" id="IPR007280">
    <property type="entry name" value="Peptidase_C_arc/bac"/>
</dbReference>
<dbReference type="PANTHER" id="PTHR36234:SF5">
    <property type="entry name" value="LYSYL ENDOPEPTIDASE"/>
    <property type="match status" value="1"/>
</dbReference>
<protein>
    <recommendedName>
        <fullName evidence="7">Serine protease</fullName>
        <ecNumber evidence="7">3.4.21.-</ecNumber>
    </recommendedName>
</protein>
<proteinExistence type="inferred from homology"/>
<evidence type="ECO:0000256" key="4">
    <source>
        <dbReference type="ARBA" id="ARBA00022729"/>
    </source>
</evidence>
<sequence length="649" mass="70609">MKLRQCIPLLAAALCSQYSQAEVNELQILQYTSEARKSTIGESADIDLSFSNQYKTMADGVVVISHEVSHPGADFIKVHFKDLHLQGNAKLVVRNADNSERYEYTASNMRFATFDSREGDDGIHSFSSMSVSNDSAIIEYYPDPLDATSLTEFGHIDNYFYGTESHTAQYDLSDVAPSSTCGVNERQDVQCWANTHPTEFERSRPIARLVIGGRSLCTGWRVGSDNKMFTNNHCVETAAELASTEVWFNYQHKSCNGTIRESVVKVSGKDFLKTDVMLDYTLFSVNNFSSITQFGHLGLDVRSAINGERIYIPQHGAGNPKELAIESDRDTNGLCQINSASVNGRGTNTDMGYYCDTIGGSSGSPVIAASSNRVIALHHLGGCYNKGAKISRIWPQVSTFFNGVVPVGDNAGTTPPAVARFSYQCNFEQCSFDATNSSSSGTVNRFDWQFGDGQTSNGVTAVHTYNAAGNYDVTLSIRDSNNQTNTITKQIIVSSDSQPPVNKLTKGQTISNLAGNKGSEIRYFIDIPSQATNIKVTTSGGSGDVDLYVKKGSEPTSASYDCRPYRNGNNETCSLNTGQGRYHIMLKGYASFSNVSILADYDMPTTTPTPPPGSGNGSSSIITSRAYGHPGLWNKYTYTVPANKSSVMI</sequence>
<evidence type="ECO:0000256" key="2">
    <source>
        <dbReference type="ARBA" id="ARBA00008764"/>
    </source>
</evidence>
<dbReference type="InterPro" id="IPR043504">
    <property type="entry name" value="Peptidase_S1_PA_chymotrypsin"/>
</dbReference>
<dbReference type="InterPro" id="IPR008256">
    <property type="entry name" value="Peptidase_S1B"/>
</dbReference>
<gene>
    <name evidence="9" type="ORF">WNY63_12305</name>
</gene>
<keyword evidence="5 7" id="KW-0378">Hydrolase</keyword>
<dbReference type="Pfam" id="PF18911">
    <property type="entry name" value="PKD_4"/>
    <property type="match status" value="1"/>
</dbReference>
<evidence type="ECO:0000313" key="10">
    <source>
        <dbReference type="Proteomes" id="UP001388366"/>
    </source>
</evidence>
<evidence type="ECO:0000256" key="6">
    <source>
        <dbReference type="ARBA" id="ARBA00022825"/>
    </source>
</evidence>
<dbReference type="InterPro" id="IPR009003">
    <property type="entry name" value="Peptidase_S1_PA"/>
</dbReference>
<reference evidence="9 10" key="1">
    <citation type="submission" date="2024-03" db="EMBL/GenBank/DDBJ databases">
        <title>Community enrichment and isolation of bacterial strains for fucoidan degradation.</title>
        <authorList>
            <person name="Sichert A."/>
        </authorList>
    </citation>
    <scope>NUCLEOTIDE SEQUENCE [LARGE SCALE GENOMIC DNA]</scope>
    <source>
        <strain evidence="9 10">AS81</strain>
    </source>
</reference>
<dbReference type="InterPro" id="IPR035986">
    <property type="entry name" value="PKD_dom_sf"/>
</dbReference>
<comment type="cofactor">
    <cofactor evidence="1">
        <name>Ca(2+)</name>
        <dbReference type="ChEBI" id="CHEBI:29108"/>
    </cofactor>
</comment>
<dbReference type="Gene3D" id="2.60.120.380">
    <property type="match status" value="1"/>
</dbReference>
<feature type="signal peptide" evidence="7">
    <location>
        <begin position="1"/>
        <end position="21"/>
    </location>
</feature>
<feature type="domain" description="PKD" evidence="8">
    <location>
        <begin position="428"/>
        <end position="493"/>
    </location>
</feature>
<dbReference type="EMBL" id="JBBMQU010000020">
    <property type="protein sequence ID" value="MEM5551514.1"/>
    <property type="molecule type" value="Genomic_DNA"/>
</dbReference>
<dbReference type="InterPro" id="IPR022409">
    <property type="entry name" value="PKD/Chitinase_dom"/>
</dbReference>
<dbReference type="Pfam" id="PF13365">
    <property type="entry name" value="Trypsin_2"/>
    <property type="match status" value="1"/>
</dbReference>
<evidence type="ECO:0000256" key="7">
    <source>
        <dbReference type="RuleBase" id="RU004296"/>
    </source>
</evidence>
<keyword evidence="4 7" id="KW-0732">Signal</keyword>
<evidence type="ECO:0000259" key="8">
    <source>
        <dbReference type="PROSITE" id="PS50093"/>
    </source>
</evidence>
<dbReference type="PROSITE" id="PS50093">
    <property type="entry name" value="PKD"/>
    <property type="match status" value="1"/>
</dbReference>
<keyword evidence="6 7" id="KW-0720">Serine protease</keyword>
<name>A0ABU9U3A3_9GAMM</name>
<dbReference type="InterPro" id="IPR013783">
    <property type="entry name" value="Ig-like_fold"/>
</dbReference>
<dbReference type="Gene3D" id="2.40.10.10">
    <property type="entry name" value="Trypsin-like serine proteases"/>
    <property type="match status" value="2"/>
</dbReference>
<evidence type="ECO:0000313" key="9">
    <source>
        <dbReference type="EMBL" id="MEM5551514.1"/>
    </source>
</evidence>
<dbReference type="SMART" id="SM00089">
    <property type="entry name" value="PKD"/>
    <property type="match status" value="1"/>
</dbReference>
<comment type="similarity">
    <text evidence="2 7">Belongs to the peptidase S1B family.</text>
</comment>